<dbReference type="Proteomes" id="UP000215563">
    <property type="component" value="Unassembled WGS sequence"/>
</dbReference>
<dbReference type="EMBL" id="NMQU01000013">
    <property type="protein sequence ID" value="OXM54204.1"/>
    <property type="molecule type" value="Genomic_DNA"/>
</dbReference>
<comment type="caution">
    <text evidence="1">The sequence shown here is derived from an EMBL/GenBank/DDBJ whole genome shotgun (WGS) entry which is preliminary data.</text>
</comment>
<keyword evidence="2" id="KW-1185">Reference proteome</keyword>
<name>A0A229S6J7_AMYAL</name>
<dbReference type="AlphaFoldDB" id="A0A229S6J7"/>
<organism evidence="1 2">
    <name type="scientific">Amycolatopsis alba DSM 44262</name>
    <dbReference type="NCBI Taxonomy" id="1125972"/>
    <lineage>
        <taxon>Bacteria</taxon>
        <taxon>Bacillati</taxon>
        <taxon>Actinomycetota</taxon>
        <taxon>Actinomycetes</taxon>
        <taxon>Pseudonocardiales</taxon>
        <taxon>Pseudonocardiaceae</taxon>
        <taxon>Amycolatopsis</taxon>
    </lineage>
</organism>
<evidence type="ECO:0000313" key="2">
    <source>
        <dbReference type="Proteomes" id="UP000215563"/>
    </source>
</evidence>
<sequence length="65" mass="7143">METNRCPRCGWPPAELPGSTTRSQRVSQGTLVYARCLCGSWLALVDGVVIGATRSRLGQERLPQR</sequence>
<accession>A0A229S6J7</accession>
<evidence type="ECO:0000313" key="1">
    <source>
        <dbReference type="EMBL" id="OXM54204.1"/>
    </source>
</evidence>
<proteinExistence type="predicted"/>
<reference evidence="1 2" key="1">
    <citation type="submission" date="2017-07" db="EMBL/GenBank/DDBJ databases">
        <title>Amycolatopsis alba DSM 44262 Genome sequencing and assembly.</title>
        <authorList>
            <person name="Kaur N."/>
            <person name="Mayilraj S."/>
        </authorList>
    </citation>
    <scope>NUCLEOTIDE SEQUENCE [LARGE SCALE GENOMIC DNA]</scope>
    <source>
        <strain evidence="1 2">DSM 44262</strain>
    </source>
</reference>
<protein>
    <submittedName>
        <fullName evidence="1">Uncharacterized protein</fullName>
    </submittedName>
</protein>
<gene>
    <name evidence="1" type="ORF">CFP75_03785</name>
</gene>